<evidence type="ECO:0000313" key="8">
    <source>
        <dbReference type="EMBL" id="MBC5730786.1"/>
    </source>
</evidence>
<keyword evidence="2" id="KW-0813">Transport</keyword>
<dbReference type="InterPro" id="IPR051475">
    <property type="entry name" value="Diverse_Ion_Transporter"/>
</dbReference>
<gene>
    <name evidence="8" type="ORF">H8S34_08070</name>
</gene>
<keyword evidence="4 6" id="KW-1133">Transmembrane helix</keyword>
<feature type="domain" description="Citrate transporter-like" evidence="7">
    <location>
        <begin position="11"/>
        <end position="302"/>
    </location>
</feature>
<dbReference type="RefSeq" id="WP_101692926.1">
    <property type="nucleotide sequence ID" value="NZ_JACOPR010000004.1"/>
</dbReference>
<feature type="transmembrane region" description="Helical" evidence="6">
    <location>
        <begin position="160"/>
        <end position="183"/>
    </location>
</feature>
<protein>
    <submittedName>
        <fullName evidence="8">Anion permease</fullName>
    </submittedName>
</protein>
<feature type="transmembrane region" description="Helical" evidence="6">
    <location>
        <begin position="318"/>
        <end position="338"/>
    </location>
</feature>
<dbReference type="Proteomes" id="UP000660021">
    <property type="component" value="Unassembled WGS sequence"/>
</dbReference>
<dbReference type="EMBL" id="JACOPR010000004">
    <property type="protein sequence ID" value="MBC5730786.1"/>
    <property type="molecule type" value="Genomic_DNA"/>
</dbReference>
<keyword evidence="5 6" id="KW-0472">Membrane</keyword>
<keyword evidence="3 6" id="KW-0812">Transmembrane</keyword>
<comment type="caution">
    <text evidence="8">The sequence shown here is derived from an EMBL/GenBank/DDBJ whole genome shotgun (WGS) entry which is preliminary data.</text>
</comment>
<sequence length="373" mass="40002">MLQRLRLWVKREPVLAISAACAVLSMALTPPSAAYLGYIDTRVLILLFGLMAVVAGFQDCGVFEVLAQRLLSGRHRMRTLTLLLVLMPFFVSMLVTNDVALIAFVPFAILVLERVGRLERLIPVVVLQTLAANLGSMATPVGNPQNLYLYNQFQLGAGEFFGVVGPLTAVSGLVLAAACLFWGKQETIQVTFPERVTLRKRGRLVLLCVLFALCLLCVFHVIPAPVLLAVVLVSLLLAGRDLLPRVDYGLLLTFVCFFIFAGNIGANPQLRAVLTAALEGNTALVSGLASQIISNVPAAVLFSGFTQDWRGLLIGTDIGGLGTPVASLASLISMRLYLRTPGAELGRYMRFFLAANAIGLVLLAGAAAIFAAF</sequence>
<evidence type="ECO:0000313" key="9">
    <source>
        <dbReference type="Proteomes" id="UP000660021"/>
    </source>
</evidence>
<feature type="transmembrane region" description="Helical" evidence="6">
    <location>
        <begin position="350"/>
        <end position="372"/>
    </location>
</feature>
<evidence type="ECO:0000256" key="4">
    <source>
        <dbReference type="ARBA" id="ARBA00022989"/>
    </source>
</evidence>
<evidence type="ECO:0000256" key="5">
    <source>
        <dbReference type="ARBA" id="ARBA00023136"/>
    </source>
</evidence>
<feature type="transmembrane region" description="Helical" evidence="6">
    <location>
        <begin position="79"/>
        <end position="112"/>
    </location>
</feature>
<evidence type="ECO:0000256" key="2">
    <source>
        <dbReference type="ARBA" id="ARBA00022448"/>
    </source>
</evidence>
<reference evidence="8 9" key="1">
    <citation type="submission" date="2020-08" db="EMBL/GenBank/DDBJ databases">
        <title>Genome public.</title>
        <authorList>
            <person name="Liu C."/>
            <person name="Sun Q."/>
        </authorList>
    </citation>
    <scope>NUCLEOTIDE SEQUENCE [LARGE SCALE GENOMIC DNA]</scope>
    <source>
        <strain evidence="8 9">New-38</strain>
    </source>
</reference>
<feature type="transmembrane region" description="Helical" evidence="6">
    <location>
        <begin position="43"/>
        <end position="67"/>
    </location>
</feature>
<comment type="subcellular location">
    <subcellularLocation>
        <location evidence="1">Membrane</location>
        <topology evidence="1">Multi-pass membrane protein</topology>
    </subcellularLocation>
</comment>
<organism evidence="8 9">
    <name type="scientific">Pseudoflavonifractor hominis</name>
    <dbReference type="NCBI Taxonomy" id="2763059"/>
    <lineage>
        <taxon>Bacteria</taxon>
        <taxon>Bacillati</taxon>
        <taxon>Bacillota</taxon>
        <taxon>Clostridia</taxon>
        <taxon>Eubacteriales</taxon>
        <taxon>Oscillospiraceae</taxon>
        <taxon>Pseudoflavonifractor</taxon>
    </lineage>
</organism>
<evidence type="ECO:0000256" key="6">
    <source>
        <dbReference type="SAM" id="Phobius"/>
    </source>
</evidence>
<proteinExistence type="predicted"/>
<dbReference type="PANTHER" id="PTHR43568">
    <property type="entry name" value="P PROTEIN"/>
    <property type="match status" value="1"/>
</dbReference>
<dbReference type="InterPro" id="IPR004680">
    <property type="entry name" value="Cit_transptr-like_dom"/>
</dbReference>
<feature type="transmembrane region" description="Helical" evidence="6">
    <location>
        <begin position="204"/>
        <end position="237"/>
    </location>
</feature>
<feature type="transmembrane region" description="Helical" evidence="6">
    <location>
        <begin position="249"/>
        <end position="270"/>
    </location>
</feature>
<keyword evidence="9" id="KW-1185">Reference proteome</keyword>
<dbReference type="PANTHER" id="PTHR43568:SF1">
    <property type="entry name" value="P PROTEIN"/>
    <property type="match status" value="1"/>
</dbReference>
<name>A0ABR7HTK7_9FIRM</name>
<evidence type="ECO:0000256" key="3">
    <source>
        <dbReference type="ARBA" id="ARBA00022692"/>
    </source>
</evidence>
<dbReference type="Pfam" id="PF03600">
    <property type="entry name" value="CitMHS"/>
    <property type="match status" value="1"/>
</dbReference>
<accession>A0ABR7HTK7</accession>
<feature type="transmembrane region" description="Helical" evidence="6">
    <location>
        <begin position="282"/>
        <end position="306"/>
    </location>
</feature>
<evidence type="ECO:0000256" key="1">
    <source>
        <dbReference type="ARBA" id="ARBA00004141"/>
    </source>
</evidence>
<evidence type="ECO:0000259" key="7">
    <source>
        <dbReference type="Pfam" id="PF03600"/>
    </source>
</evidence>